<dbReference type="Proteomes" id="UP000447833">
    <property type="component" value="Unassembled WGS sequence"/>
</dbReference>
<name>A0A845F038_9BACL</name>
<dbReference type="RefSeq" id="WP_160919596.1">
    <property type="nucleotide sequence ID" value="NZ_WMEY01000003.1"/>
</dbReference>
<evidence type="ECO:0000313" key="2">
    <source>
        <dbReference type="Proteomes" id="UP000447833"/>
    </source>
</evidence>
<evidence type="ECO:0008006" key="3">
    <source>
        <dbReference type="Google" id="ProtNLM"/>
    </source>
</evidence>
<dbReference type="AlphaFoldDB" id="A0A845F038"/>
<accession>A0A845F038</accession>
<proteinExistence type="predicted"/>
<comment type="caution">
    <text evidence="1">The sequence shown here is derived from an EMBL/GenBank/DDBJ whole genome shotgun (WGS) entry which is preliminary data.</text>
</comment>
<dbReference type="Gene3D" id="1.10.10.60">
    <property type="entry name" value="Homeodomain-like"/>
    <property type="match status" value="1"/>
</dbReference>
<protein>
    <recommendedName>
        <fullName evidence="3">Helix-turn-helix domain-containing protein</fullName>
    </recommendedName>
</protein>
<organism evidence="1 2">
    <name type="scientific">Guptibacillus hwajinpoensis</name>
    <dbReference type="NCBI Taxonomy" id="208199"/>
    <lineage>
        <taxon>Bacteria</taxon>
        <taxon>Bacillati</taxon>
        <taxon>Bacillota</taxon>
        <taxon>Bacilli</taxon>
        <taxon>Bacillales</taxon>
        <taxon>Guptibacillaceae</taxon>
        <taxon>Guptibacillus</taxon>
    </lineage>
</organism>
<dbReference type="EMBL" id="WMEY01000003">
    <property type="protein sequence ID" value="MYL64161.1"/>
    <property type="molecule type" value="Genomic_DNA"/>
</dbReference>
<gene>
    <name evidence="1" type="ORF">GLW07_12440</name>
</gene>
<sequence length="55" mass="6260">MPKLKLEIQEIIVFYESGYSTTQIGEIAGVSSRYIRQLLTDKGVDKRPIGSWKCI</sequence>
<reference evidence="1 2" key="1">
    <citation type="submission" date="2019-11" db="EMBL/GenBank/DDBJ databases">
        <title>Genome sequences of 17 halophilic strains isolated from different environments.</title>
        <authorList>
            <person name="Furrow R.E."/>
        </authorList>
    </citation>
    <scope>NUCLEOTIDE SEQUENCE [LARGE SCALE GENOMIC DNA]</scope>
    <source>
        <strain evidence="1 2">22506_14_FS</strain>
    </source>
</reference>
<evidence type="ECO:0000313" key="1">
    <source>
        <dbReference type="EMBL" id="MYL64161.1"/>
    </source>
</evidence>